<dbReference type="Proteomes" id="UP001201812">
    <property type="component" value="Unassembled WGS sequence"/>
</dbReference>
<evidence type="ECO:0000313" key="5">
    <source>
        <dbReference type="Proteomes" id="UP001201812"/>
    </source>
</evidence>
<feature type="compositionally biased region" description="Polar residues" evidence="1">
    <location>
        <begin position="69"/>
        <end position="92"/>
    </location>
</feature>
<comment type="caution">
    <text evidence="4">The sequence shown here is derived from an EMBL/GenBank/DDBJ whole genome shotgun (WGS) entry which is preliminary data.</text>
</comment>
<organism evidence="4 5">
    <name type="scientific">Ditylenchus destructor</name>
    <dbReference type="NCBI Taxonomy" id="166010"/>
    <lineage>
        <taxon>Eukaryota</taxon>
        <taxon>Metazoa</taxon>
        <taxon>Ecdysozoa</taxon>
        <taxon>Nematoda</taxon>
        <taxon>Chromadorea</taxon>
        <taxon>Rhabditida</taxon>
        <taxon>Tylenchina</taxon>
        <taxon>Tylenchomorpha</taxon>
        <taxon>Sphaerularioidea</taxon>
        <taxon>Anguinidae</taxon>
        <taxon>Anguininae</taxon>
        <taxon>Ditylenchus</taxon>
    </lineage>
</organism>
<dbReference type="PROSITE" id="PS50011">
    <property type="entry name" value="PROTEIN_KINASE_DOM"/>
    <property type="match status" value="1"/>
</dbReference>
<evidence type="ECO:0000256" key="2">
    <source>
        <dbReference type="SAM" id="Phobius"/>
    </source>
</evidence>
<proteinExistence type="predicted"/>
<accession>A0AAD4R0L1</accession>
<dbReference type="GO" id="GO:0005524">
    <property type="term" value="F:ATP binding"/>
    <property type="evidence" value="ECO:0007669"/>
    <property type="project" value="InterPro"/>
</dbReference>
<gene>
    <name evidence="4" type="ORF">DdX_12114</name>
</gene>
<dbReference type="InterPro" id="IPR024104">
    <property type="entry name" value="Tribbles/Ser_Thr_kinase_40"/>
</dbReference>
<feature type="compositionally biased region" description="Low complexity" evidence="1">
    <location>
        <begin position="164"/>
        <end position="177"/>
    </location>
</feature>
<feature type="transmembrane region" description="Helical" evidence="2">
    <location>
        <begin position="30"/>
        <end position="52"/>
    </location>
</feature>
<dbReference type="Gene3D" id="1.10.510.10">
    <property type="entry name" value="Transferase(Phosphotransferase) domain 1"/>
    <property type="match status" value="1"/>
</dbReference>
<keyword evidence="2" id="KW-1133">Transmembrane helix</keyword>
<name>A0AAD4R0L1_9BILA</name>
<protein>
    <submittedName>
        <fullName evidence="4">Protein kinase domain-containing protein</fullName>
    </submittedName>
</protein>
<dbReference type="AlphaFoldDB" id="A0AAD4R0L1"/>
<dbReference type="InterPro" id="IPR000719">
    <property type="entry name" value="Prot_kinase_dom"/>
</dbReference>
<evidence type="ECO:0000256" key="1">
    <source>
        <dbReference type="SAM" id="MobiDB-lite"/>
    </source>
</evidence>
<dbReference type="InterPro" id="IPR011009">
    <property type="entry name" value="Kinase-like_dom_sf"/>
</dbReference>
<keyword evidence="2" id="KW-0472">Membrane</keyword>
<evidence type="ECO:0000259" key="3">
    <source>
        <dbReference type="PROSITE" id="PS50011"/>
    </source>
</evidence>
<dbReference type="PANTHER" id="PTHR22961:SF13">
    <property type="entry name" value="TRIBBLES"/>
    <property type="match status" value="1"/>
</dbReference>
<reference evidence="4" key="1">
    <citation type="submission" date="2022-01" db="EMBL/GenBank/DDBJ databases">
        <title>Genome Sequence Resource for Two Populations of Ditylenchus destructor, the Migratory Endoparasitic Phytonematode.</title>
        <authorList>
            <person name="Zhang H."/>
            <person name="Lin R."/>
            <person name="Xie B."/>
        </authorList>
    </citation>
    <scope>NUCLEOTIDE SEQUENCE</scope>
    <source>
        <strain evidence="4">BazhouSP</strain>
    </source>
</reference>
<feature type="region of interest" description="Disordered" evidence="1">
    <location>
        <begin position="63"/>
        <end position="179"/>
    </location>
</feature>
<evidence type="ECO:0000313" key="4">
    <source>
        <dbReference type="EMBL" id="KAI1707886.1"/>
    </source>
</evidence>
<dbReference type="SMART" id="SM00220">
    <property type="entry name" value="S_TKc"/>
    <property type="match status" value="1"/>
</dbReference>
<dbReference type="GO" id="GO:0005634">
    <property type="term" value="C:nucleus"/>
    <property type="evidence" value="ECO:0007669"/>
    <property type="project" value="TreeGrafter"/>
</dbReference>
<dbReference type="Pfam" id="PF00069">
    <property type="entry name" value="Pkinase"/>
    <property type="match status" value="1"/>
</dbReference>
<dbReference type="SUPFAM" id="SSF56112">
    <property type="entry name" value="Protein kinase-like (PK-like)"/>
    <property type="match status" value="1"/>
</dbReference>
<sequence length="704" mass="77227">MRKTVCRHRHKREIWRAANRHLKNSTEHSIYFFNSFLIAMTSTLSIGDVALAETSSSLFNGRSVHSDLRSNTPSPSLQSQSEFGQEPNPTQNGRKRRRAAHLTRIAIGKLSTSNESLNSNSGSVSGSDDDSQITASAAEEDSQNRLWGSQDSGQKRFCPSSQVQKSLPSGQSSSQSSVEDCGGDDLVVVECSQSGSTSVKASAVASGGLLLNGTYEIVGNASECEAVNIHDKTIFHCLILKPDGYKKFLTVLERLKTAETLYDDEEEFAKLKNLLVPEETLTIYGNNGNWYVLLPHHQGNLHSMMRSTLSDSSATSKICSERRIQPIFKQIVTLVDFCHRNGIYFRDFRLRKFVFVDKEKTQIRLNNVLDLWVAPEIGDDQINQRYKSQVCPVYVAPEIFDMSRSYAGQPADVWGLGVLMFSLLMGKFPFHDPNPTAMFKRIKARRFSCQFDERVSYSARWLLHGLLRPLPAERPSAAEILQCHWLKVDSASLPDSRDSPVIQAKNIGSLTMNSQQSVFSSSMTSLYPPRNFSTSGPAVQNGEMVARQGSPPAFVRLGQSGNGSAIGMMPPLQQAAQPAAIHVRLALVSPRPSSQMAHMRDIIAGSPLPHPLAHSTNDEVLDQSVPELRRDVQQNVLPGSSLAESGFALTVSDHYYSRGPIPSGNAVLSVQSFPPTGMVARDMSARAVTSVSSRIPIAGAAPSS</sequence>
<keyword evidence="4" id="KW-0418">Kinase</keyword>
<dbReference type="EMBL" id="JAKKPZ010000038">
    <property type="protein sequence ID" value="KAI1707886.1"/>
    <property type="molecule type" value="Genomic_DNA"/>
</dbReference>
<keyword evidence="4" id="KW-0808">Transferase</keyword>
<dbReference type="PANTHER" id="PTHR22961">
    <property type="entry name" value="SER/THR PROTEIN KINASE-TRB"/>
    <property type="match status" value="1"/>
</dbReference>
<dbReference type="GO" id="GO:0031434">
    <property type="term" value="F:mitogen-activated protein kinase kinase binding"/>
    <property type="evidence" value="ECO:0007669"/>
    <property type="project" value="TreeGrafter"/>
</dbReference>
<keyword evidence="2" id="KW-0812">Transmembrane</keyword>
<feature type="compositionally biased region" description="Low complexity" evidence="1">
    <location>
        <begin position="111"/>
        <end position="126"/>
    </location>
</feature>
<dbReference type="GO" id="GO:0032436">
    <property type="term" value="P:positive regulation of proteasomal ubiquitin-dependent protein catabolic process"/>
    <property type="evidence" value="ECO:0007669"/>
    <property type="project" value="TreeGrafter"/>
</dbReference>
<dbReference type="GO" id="GO:0004672">
    <property type="term" value="F:protein kinase activity"/>
    <property type="evidence" value="ECO:0007669"/>
    <property type="project" value="InterPro"/>
</dbReference>
<keyword evidence="5" id="KW-1185">Reference proteome</keyword>
<feature type="domain" description="Protein kinase" evidence="3">
    <location>
        <begin position="204"/>
        <end position="486"/>
    </location>
</feature>